<dbReference type="RefSeq" id="WP_105350696.1">
    <property type="nucleotide sequence ID" value="NZ_PUIB01000002.1"/>
</dbReference>
<sequence length="575" mass="63541">MSEKAKTAIFVIVAAIVGGWAYASRPVAINDAPEEEVNKPLFPEFNDPLLAQSMTITRFDPERATIRKFEVANTKNGWQIVTKGGYPANATEHMTQAAVSLVDLKVLRVIEASPGQQPDYGVVEPNAKSLTAADEGVGQLISIRDSADKILANLIVGYADKENAGLRYVRVPGRNRIYLVKLDPTVFSTEFSDWIDKDLLEVNPFDVWALHFRNYTLQLSQQGAIGYVPQLDAQVAFNETDNNWNLTQFQVPQSRESANLQPAEIPAGMVLNAERLNEIRDALKNVTIVDVVPKPTQLADALKTDFDFQKLQQEDWGTLIATGFLPYRLPGDDAVKICGVNGEVVFETKDAVRYRLLFGNTRLGGENKDQNQQYLFVQAEFAQEMVPMPELQELPEIKEGEGQDIEAQAKLREQIKDANGRALDVYHQRTAAAKLKILDLNDKFADWYYVVSEEDIAKIQLKRDQLAVAPKQPGGQPGAGMGGVPLRPEVMLPGSFAQPNPPVQPAPANDKPMEEKPAEEKPMDDEAAEAEPAEPMAEKATETPTEEKKADEPATEASETKSEDATEKPAENTQD</sequence>
<evidence type="ECO:0000259" key="2">
    <source>
        <dbReference type="Pfam" id="PF14238"/>
    </source>
</evidence>
<feature type="region of interest" description="Disordered" evidence="1">
    <location>
        <begin position="469"/>
        <end position="575"/>
    </location>
</feature>
<dbReference type="Pfam" id="PF14238">
    <property type="entry name" value="DUF4340"/>
    <property type="match status" value="1"/>
</dbReference>
<dbReference type="EMBL" id="PUIB01000002">
    <property type="protein sequence ID" value="PQO42746.1"/>
    <property type="molecule type" value="Genomic_DNA"/>
</dbReference>
<reference evidence="3 4" key="1">
    <citation type="submission" date="2018-02" db="EMBL/GenBank/DDBJ databases">
        <title>Comparative genomes isolates from brazilian mangrove.</title>
        <authorList>
            <person name="Araujo J.E."/>
            <person name="Taketani R.G."/>
            <person name="Silva M.C.P."/>
            <person name="Loureco M.V."/>
            <person name="Andreote F.D."/>
        </authorList>
    </citation>
    <scope>NUCLEOTIDE SEQUENCE [LARGE SCALE GENOMIC DNA]</scope>
    <source>
        <strain evidence="3 4">NAP PRIS-MGV</strain>
    </source>
</reference>
<evidence type="ECO:0000313" key="3">
    <source>
        <dbReference type="EMBL" id="PQO42746.1"/>
    </source>
</evidence>
<dbReference type="OrthoDB" id="241105at2"/>
<organism evidence="3 4">
    <name type="scientific">Blastopirellula marina</name>
    <dbReference type="NCBI Taxonomy" id="124"/>
    <lineage>
        <taxon>Bacteria</taxon>
        <taxon>Pseudomonadati</taxon>
        <taxon>Planctomycetota</taxon>
        <taxon>Planctomycetia</taxon>
        <taxon>Pirellulales</taxon>
        <taxon>Pirellulaceae</taxon>
        <taxon>Blastopirellula</taxon>
    </lineage>
</organism>
<feature type="domain" description="DUF4340" evidence="2">
    <location>
        <begin position="78"/>
        <end position="298"/>
    </location>
</feature>
<feature type="compositionally biased region" description="Basic and acidic residues" evidence="1">
    <location>
        <begin position="511"/>
        <end position="521"/>
    </location>
</feature>
<feature type="compositionally biased region" description="Acidic residues" evidence="1">
    <location>
        <begin position="522"/>
        <end position="532"/>
    </location>
</feature>
<dbReference type="Proteomes" id="UP000239388">
    <property type="component" value="Unassembled WGS sequence"/>
</dbReference>
<comment type="caution">
    <text evidence="3">The sequence shown here is derived from an EMBL/GenBank/DDBJ whole genome shotgun (WGS) entry which is preliminary data.</text>
</comment>
<evidence type="ECO:0000313" key="4">
    <source>
        <dbReference type="Proteomes" id="UP000239388"/>
    </source>
</evidence>
<name>A0A2S8GE67_9BACT</name>
<evidence type="ECO:0000256" key="1">
    <source>
        <dbReference type="SAM" id="MobiDB-lite"/>
    </source>
</evidence>
<proteinExistence type="predicted"/>
<feature type="compositionally biased region" description="Basic and acidic residues" evidence="1">
    <location>
        <begin position="536"/>
        <end position="575"/>
    </location>
</feature>
<protein>
    <recommendedName>
        <fullName evidence="2">DUF4340 domain-containing protein</fullName>
    </recommendedName>
</protein>
<dbReference type="InterPro" id="IPR025641">
    <property type="entry name" value="DUF4340"/>
</dbReference>
<gene>
    <name evidence="3" type="ORF">C5Y98_00920</name>
</gene>
<dbReference type="AlphaFoldDB" id="A0A2S8GE67"/>
<accession>A0A2S8GE67</accession>